<evidence type="ECO:0000313" key="3">
    <source>
        <dbReference type="EMBL" id="ADB14728.1"/>
    </source>
</evidence>
<dbReference type="KEGG" id="psl:Psta_0031"/>
<keyword evidence="2" id="KW-0472">Membrane</keyword>
<evidence type="ECO:0000256" key="1">
    <source>
        <dbReference type="SAM" id="MobiDB-lite"/>
    </source>
</evidence>
<keyword evidence="2" id="KW-0812">Transmembrane</keyword>
<feature type="transmembrane region" description="Helical" evidence="2">
    <location>
        <begin position="177"/>
        <end position="200"/>
    </location>
</feature>
<sequence>MTTNPYEPPESRSPKPTSHGIRSAELRRTIATFVIMFVGPFAAIIAFFTTCSAVPKSSGLMVVSFVLSSLAAGVAYSLAVYCTLPKYRTLAHRSVTRSSKAIPSSASESEPITSAKNEGIERTCPVCRRKMPDNSRHCENCLYVEPAAKSLYLEEAKDLSSVELAPIAPQPMSRTTIMLMAPVVAIFLTCLATLVVAISIELSLSSRFGIETFAIAALAAIATVAVGLIATIVVTLRFYKWYERS</sequence>
<accession>D2QZH0</accession>
<dbReference type="OrthoDB" id="279387at2"/>
<dbReference type="AlphaFoldDB" id="D2QZH0"/>
<feature type="region of interest" description="Disordered" evidence="1">
    <location>
        <begin position="1"/>
        <end position="21"/>
    </location>
</feature>
<keyword evidence="4" id="KW-1185">Reference proteome</keyword>
<organism evidence="3 4">
    <name type="scientific">Pirellula staleyi (strain ATCC 27377 / DSM 6068 / ICPB 4128)</name>
    <name type="common">Pirella staleyi</name>
    <dbReference type="NCBI Taxonomy" id="530564"/>
    <lineage>
        <taxon>Bacteria</taxon>
        <taxon>Pseudomonadati</taxon>
        <taxon>Planctomycetota</taxon>
        <taxon>Planctomycetia</taxon>
        <taxon>Pirellulales</taxon>
        <taxon>Pirellulaceae</taxon>
        <taxon>Pirellula</taxon>
    </lineage>
</organism>
<proteinExistence type="predicted"/>
<feature type="transmembrane region" description="Helical" evidence="2">
    <location>
        <begin position="60"/>
        <end position="84"/>
    </location>
</feature>
<protein>
    <submittedName>
        <fullName evidence="3">Uncharacterized protein</fullName>
    </submittedName>
</protein>
<feature type="transmembrane region" description="Helical" evidence="2">
    <location>
        <begin position="212"/>
        <end position="239"/>
    </location>
</feature>
<keyword evidence="2" id="KW-1133">Transmembrane helix</keyword>
<dbReference type="HOGENOM" id="CLU_1132796_0_0_0"/>
<evidence type="ECO:0000313" key="4">
    <source>
        <dbReference type="Proteomes" id="UP000001887"/>
    </source>
</evidence>
<dbReference type="EMBL" id="CP001848">
    <property type="protein sequence ID" value="ADB14728.1"/>
    <property type="molecule type" value="Genomic_DNA"/>
</dbReference>
<name>D2QZH0_PIRSD</name>
<gene>
    <name evidence="3" type="ordered locus">Psta_0031</name>
</gene>
<dbReference type="Proteomes" id="UP000001887">
    <property type="component" value="Chromosome"/>
</dbReference>
<feature type="transmembrane region" description="Helical" evidence="2">
    <location>
        <begin position="30"/>
        <end position="48"/>
    </location>
</feature>
<reference evidence="3 4" key="1">
    <citation type="journal article" date="2009" name="Stand. Genomic Sci.">
        <title>Complete genome sequence of Pirellula staleyi type strain (ATCC 27377).</title>
        <authorList>
            <person name="Clum A."/>
            <person name="Tindall B.J."/>
            <person name="Sikorski J."/>
            <person name="Ivanova N."/>
            <person name="Mavrommatis K."/>
            <person name="Lucas S."/>
            <person name="Glavina del Rio T."/>
            <person name="Nolan M."/>
            <person name="Chen F."/>
            <person name="Tice H."/>
            <person name="Pitluck S."/>
            <person name="Cheng J.F."/>
            <person name="Chertkov O."/>
            <person name="Brettin T."/>
            <person name="Han C."/>
            <person name="Detter J.C."/>
            <person name="Kuske C."/>
            <person name="Bruce D."/>
            <person name="Goodwin L."/>
            <person name="Ovchinikova G."/>
            <person name="Pati A."/>
            <person name="Mikhailova N."/>
            <person name="Chen A."/>
            <person name="Palaniappan K."/>
            <person name="Land M."/>
            <person name="Hauser L."/>
            <person name="Chang Y.J."/>
            <person name="Jeffries C.D."/>
            <person name="Chain P."/>
            <person name="Rohde M."/>
            <person name="Goker M."/>
            <person name="Bristow J."/>
            <person name="Eisen J.A."/>
            <person name="Markowitz V."/>
            <person name="Hugenholtz P."/>
            <person name="Kyrpides N.C."/>
            <person name="Klenk H.P."/>
            <person name="Lapidus A."/>
        </authorList>
    </citation>
    <scope>NUCLEOTIDE SEQUENCE [LARGE SCALE GENOMIC DNA]</scope>
    <source>
        <strain evidence="4">ATCC 27377 / DSM 6068 / ICPB 4128</strain>
    </source>
</reference>
<evidence type="ECO:0000256" key="2">
    <source>
        <dbReference type="SAM" id="Phobius"/>
    </source>
</evidence>
<dbReference type="STRING" id="530564.Psta_0031"/>